<name>A0ABS5BWY1_9BACT</name>
<comment type="caution">
    <text evidence="1">The sequence shown here is derived from an EMBL/GenBank/DDBJ whole genome shotgun (WGS) entry which is preliminary data.</text>
</comment>
<keyword evidence="2" id="KW-1185">Reference proteome</keyword>
<proteinExistence type="predicted"/>
<evidence type="ECO:0000313" key="2">
    <source>
        <dbReference type="Proteomes" id="UP000676565"/>
    </source>
</evidence>
<dbReference type="EMBL" id="JAGKQQ010000001">
    <property type="protein sequence ID" value="MBP3958247.1"/>
    <property type="molecule type" value="Genomic_DNA"/>
</dbReference>
<accession>A0ABS5BWY1</accession>
<evidence type="ECO:0000313" key="1">
    <source>
        <dbReference type="EMBL" id="MBP3958247.1"/>
    </source>
</evidence>
<gene>
    <name evidence="1" type="ORF">J8F10_23610</name>
</gene>
<evidence type="ECO:0008006" key="3">
    <source>
        <dbReference type="Google" id="ProtNLM"/>
    </source>
</evidence>
<dbReference type="Proteomes" id="UP000676565">
    <property type="component" value="Unassembled WGS sequence"/>
</dbReference>
<organism evidence="1 2">
    <name type="scientific">Gemmata palustris</name>
    <dbReference type="NCBI Taxonomy" id="2822762"/>
    <lineage>
        <taxon>Bacteria</taxon>
        <taxon>Pseudomonadati</taxon>
        <taxon>Planctomycetota</taxon>
        <taxon>Planctomycetia</taxon>
        <taxon>Gemmatales</taxon>
        <taxon>Gemmataceae</taxon>
        <taxon>Gemmata</taxon>
    </lineage>
</organism>
<reference evidence="1 2" key="1">
    <citation type="submission" date="2021-04" db="EMBL/GenBank/DDBJ databases">
        <authorList>
            <person name="Ivanova A."/>
        </authorList>
    </citation>
    <scope>NUCLEOTIDE SEQUENCE [LARGE SCALE GENOMIC DNA]</scope>
    <source>
        <strain evidence="1 2">G18</strain>
    </source>
</reference>
<protein>
    <recommendedName>
        <fullName evidence="3">OmpH family outer membrane protein</fullName>
    </recommendedName>
</protein>
<dbReference type="RefSeq" id="WP_210658052.1">
    <property type="nucleotide sequence ID" value="NZ_JAGKQQ010000001.1"/>
</dbReference>
<sequence>MSTIAILFAVPLFAAPVPPTKGEDPVVPSAVKLLQHRKVQKELKMTAEQRIVVLDGLADLEEEHEKKIEQLSRSPNVAEDAYEKLDKERKKGIDRLLTDTVAKSLTSAQRKRLAQLDRRVQGIGAFGDPRVQGVLQLTDAQKKKAAELVERQKGELNRYFENAGNEDDVKRKADLIAFRKDVLKQMEDALTADQKTGWAVLLGDAVTGLAPDDLWLRIEDEMDLTLPGLGK</sequence>